<feature type="compositionally biased region" description="Low complexity" evidence="12">
    <location>
        <begin position="64"/>
        <end position="85"/>
    </location>
</feature>
<dbReference type="FunFam" id="1.10.510.10:FF:000008">
    <property type="entry name" value="Non-specific serine/threonine protein kinase"/>
    <property type="match status" value="1"/>
</dbReference>
<evidence type="ECO:0000256" key="1">
    <source>
        <dbReference type="ARBA" id="ARBA00009903"/>
    </source>
</evidence>
<comment type="similarity">
    <text evidence="1">Belongs to the protein kinase superfamily. AGC Ser/Thr protein kinase family.</text>
</comment>
<feature type="region of interest" description="Disordered" evidence="12">
    <location>
        <begin position="874"/>
        <end position="957"/>
    </location>
</feature>
<dbReference type="Gene3D" id="3.30.200.20">
    <property type="entry name" value="Phosphorylase Kinase, domain 1"/>
    <property type="match status" value="1"/>
</dbReference>
<gene>
    <name evidence="16" type="ORF">K457DRAFT_137445</name>
</gene>
<evidence type="ECO:0000313" key="16">
    <source>
        <dbReference type="EMBL" id="OAQ29864.1"/>
    </source>
</evidence>
<feature type="domain" description="AGC-kinase C-terminal" evidence="15">
    <location>
        <begin position="786"/>
        <end position="848"/>
    </location>
</feature>
<reference evidence="16 17" key="1">
    <citation type="submission" date="2016-05" db="EMBL/GenBank/DDBJ databases">
        <title>Genome sequencing reveals origins of a unique bacterial endosymbiosis in the earliest lineages of terrestrial Fungi.</title>
        <authorList>
            <consortium name="DOE Joint Genome Institute"/>
            <person name="Uehling J."/>
            <person name="Gryganskyi A."/>
            <person name="Hameed K."/>
            <person name="Tschaplinski T."/>
            <person name="Misztal P."/>
            <person name="Wu S."/>
            <person name="Desiro A."/>
            <person name="Vande Pol N."/>
            <person name="Du Z.-Y."/>
            <person name="Zienkiewicz A."/>
            <person name="Zienkiewicz K."/>
            <person name="Morin E."/>
            <person name="Tisserant E."/>
            <person name="Splivallo R."/>
            <person name="Hainaut M."/>
            <person name="Henrissat B."/>
            <person name="Ohm R."/>
            <person name="Kuo A."/>
            <person name="Yan J."/>
            <person name="Lipzen A."/>
            <person name="Nolan M."/>
            <person name="Labutti K."/>
            <person name="Barry K."/>
            <person name="Goldstein A."/>
            <person name="Labbe J."/>
            <person name="Schadt C."/>
            <person name="Tuskan G."/>
            <person name="Grigoriev I."/>
            <person name="Martin F."/>
            <person name="Vilgalys R."/>
            <person name="Bonito G."/>
        </authorList>
    </citation>
    <scope>NUCLEOTIDE SEQUENCE [LARGE SCALE GENOMIC DNA]</scope>
    <source>
        <strain evidence="16 17">AG-77</strain>
    </source>
</reference>
<feature type="compositionally biased region" description="Low complexity" evidence="12">
    <location>
        <begin position="43"/>
        <end position="55"/>
    </location>
</feature>
<feature type="region of interest" description="Disordered" evidence="12">
    <location>
        <begin position="832"/>
        <end position="853"/>
    </location>
</feature>
<evidence type="ECO:0000259" key="15">
    <source>
        <dbReference type="PROSITE" id="PS51285"/>
    </source>
</evidence>
<evidence type="ECO:0000256" key="6">
    <source>
        <dbReference type="ARBA" id="ARBA00022741"/>
    </source>
</evidence>
<dbReference type="GO" id="GO:0005524">
    <property type="term" value="F:ATP binding"/>
    <property type="evidence" value="ECO:0007669"/>
    <property type="project" value="UniProtKB-UniRule"/>
</dbReference>
<feature type="region of interest" description="Disordered" evidence="12">
    <location>
        <begin position="1"/>
        <end position="91"/>
    </location>
</feature>
<evidence type="ECO:0000256" key="10">
    <source>
        <dbReference type="ARBA" id="ARBA00048679"/>
    </source>
</evidence>
<dbReference type="InterPro" id="IPR017441">
    <property type="entry name" value="Protein_kinase_ATP_BS"/>
</dbReference>
<dbReference type="InterPro" id="IPR008271">
    <property type="entry name" value="Ser/Thr_kinase_AS"/>
</dbReference>
<keyword evidence="7 16" id="KW-0418">Kinase</keyword>
<dbReference type="Proteomes" id="UP000078512">
    <property type="component" value="Unassembled WGS sequence"/>
</dbReference>
<feature type="compositionally biased region" description="Polar residues" evidence="12">
    <location>
        <begin position="228"/>
        <end position="237"/>
    </location>
</feature>
<dbReference type="Gene3D" id="1.10.510.10">
    <property type="entry name" value="Transferase(Phosphotransferase) domain 1"/>
    <property type="match status" value="1"/>
</dbReference>
<organism evidence="16 17">
    <name type="scientific">Linnemannia elongata AG-77</name>
    <dbReference type="NCBI Taxonomy" id="1314771"/>
    <lineage>
        <taxon>Eukaryota</taxon>
        <taxon>Fungi</taxon>
        <taxon>Fungi incertae sedis</taxon>
        <taxon>Mucoromycota</taxon>
        <taxon>Mortierellomycotina</taxon>
        <taxon>Mortierellomycetes</taxon>
        <taxon>Mortierellales</taxon>
        <taxon>Mortierellaceae</taxon>
        <taxon>Linnemannia</taxon>
    </lineage>
</organism>
<dbReference type="GO" id="GO:0004674">
    <property type="term" value="F:protein serine/threonine kinase activity"/>
    <property type="evidence" value="ECO:0007669"/>
    <property type="project" value="UniProtKB-KW"/>
</dbReference>
<dbReference type="GO" id="GO:0106310">
    <property type="term" value="F:protein serine kinase activity"/>
    <property type="evidence" value="ECO:0007669"/>
    <property type="project" value="RHEA"/>
</dbReference>
<dbReference type="Pfam" id="PF00168">
    <property type="entry name" value="C2"/>
    <property type="match status" value="1"/>
</dbReference>
<protein>
    <recommendedName>
        <fullName evidence="2">non-specific serine/threonine protein kinase</fullName>
        <ecNumber evidence="2">2.7.11.1</ecNumber>
    </recommendedName>
</protein>
<comment type="catalytic activity">
    <reaction evidence="10">
        <text>L-seryl-[protein] + ATP = O-phospho-L-seryl-[protein] + ADP + H(+)</text>
        <dbReference type="Rhea" id="RHEA:17989"/>
        <dbReference type="Rhea" id="RHEA-COMP:9863"/>
        <dbReference type="Rhea" id="RHEA-COMP:11604"/>
        <dbReference type="ChEBI" id="CHEBI:15378"/>
        <dbReference type="ChEBI" id="CHEBI:29999"/>
        <dbReference type="ChEBI" id="CHEBI:30616"/>
        <dbReference type="ChEBI" id="CHEBI:83421"/>
        <dbReference type="ChEBI" id="CHEBI:456216"/>
        <dbReference type="EC" id="2.7.11.1"/>
    </reaction>
</comment>
<dbReference type="PROSITE" id="PS51285">
    <property type="entry name" value="AGC_KINASE_CTER"/>
    <property type="match status" value="1"/>
</dbReference>
<feature type="compositionally biased region" description="Polar residues" evidence="12">
    <location>
        <begin position="874"/>
        <end position="923"/>
    </location>
</feature>
<evidence type="ECO:0000313" key="17">
    <source>
        <dbReference type="Proteomes" id="UP000078512"/>
    </source>
</evidence>
<evidence type="ECO:0000259" key="13">
    <source>
        <dbReference type="PROSITE" id="PS50004"/>
    </source>
</evidence>
<feature type="compositionally biased region" description="Polar residues" evidence="12">
    <location>
        <begin position="165"/>
        <end position="198"/>
    </location>
</feature>
<evidence type="ECO:0000256" key="3">
    <source>
        <dbReference type="ARBA" id="ARBA00022527"/>
    </source>
</evidence>
<dbReference type="SMART" id="SM00239">
    <property type="entry name" value="C2"/>
    <property type="match status" value="1"/>
</dbReference>
<dbReference type="InterPro" id="IPR000961">
    <property type="entry name" value="AGC-kinase_C"/>
</dbReference>
<dbReference type="Gene3D" id="2.60.40.150">
    <property type="entry name" value="C2 domain"/>
    <property type="match status" value="1"/>
</dbReference>
<dbReference type="EMBL" id="KV442038">
    <property type="protein sequence ID" value="OAQ29864.1"/>
    <property type="molecule type" value="Genomic_DNA"/>
</dbReference>
<feature type="region of interest" description="Disordered" evidence="12">
    <location>
        <begin position="139"/>
        <end position="238"/>
    </location>
</feature>
<evidence type="ECO:0000256" key="11">
    <source>
        <dbReference type="PROSITE-ProRule" id="PRU10141"/>
    </source>
</evidence>
<feature type="domain" description="Protein kinase" evidence="14">
    <location>
        <begin position="490"/>
        <end position="785"/>
    </location>
</feature>
<dbReference type="InterPro" id="IPR000008">
    <property type="entry name" value="C2_dom"/>
</dbReference>
<dbReference type="InterPro" id="IPR000719">
    <property type="entry name" value="Prot_kinase_dom"/>
</dbReference>
<name>A0A197K048_9FUNG</name>
<feature type="compositionally biased region" description="Low complexity" evidence="12">
    <location>
        <begin position="145"/>
        <end position="164"/>
    </location>
</feature>
<evidence type="ECO:0000256" key="4">
    <source>
        <dbReference type="ARBA" id="ARBA00022553"/>
    </source>
</evidence>
<keyword evidence="8 11" id="KW-0067">ATP-binding</keyword>
<sequence>MSTQRFFSPPSSVSSSATSSPSFYPRPVFASDLVGQPKKHSGPTKLSSSSAIPSTTTPPPPPTRSATTPFSSTTTTANHSTNSSSRMDLTSKLGDLPAIQLPDFHLPDLQRLKQQLHKHTPSFSLKSLQHTFNVPSYTSFHSNGSSKSSSRLSLSSLSSRSSTSPVGSTPLPTAGTIENTGHSSAKTQDAGIGSSSPNQLQQQQQKQNASTAGRPQPITADEPVRVSSPISIPTHPSNYLIKKSSTAALSGSSLAIDNASRGSTFSISTTNAAAGMTTASARTAASTNSATISATAEADIPPSTTLRITPSASGTSTPVTESASTSKSPVGHLFLQIIEARNLTLINPAAISRPYCLVEYDQNELMTQPALLEVNSMGRRGGNDIFARAMAASSPKWRQDAEFDVVRPNQQIAITIYDSGAADEDQDPGKRFLGQVKLKPSEIHNRMIDSWFRLQGRDGEDGGEQGVTGEIRVTIKYQAIESRHLSTSDFDILRVLGVGSFGKVYQVRKKDTGRIYAMKVLVKKQVIEQKQVEHTIAERNVLVQALQSPFIVGLKFSFQTPTKLYLVQDFMNGGELFFHMQNEGTFSEPRARFYVAELVLALEHLHSCNVVYRDLKPENILLSSQGHIVLVDFGLCKQNVTEDERTHTFCGTTEYLAPEIVKGTGYGKAVDWWSLGVLLYEMLVGTSPFADSRTEGTYHKILHQPVIFPSQLGPIPTGHGRKSRRAHITSPDLATIQGTGGSSTGISTNAQDLIQRFLDKNPKTRLGSGPSGAEAVAQIKAHPFFKGIDFDRLKTRDVTPPFQPHVGVMGDLDVSNFDAHFTDQTATLGMKQRNGSKFGSSISSTGSSTTTTLMDGEAGSFLLQQQQRAANLYRQQQMRGDNTTLSPNVTRGRRSSNSWCSYRTPSNDSLFTLSEPGSPSQTRAGGGGGGQGLQRSITAHKARALQQQQQQQQLQSQQQRHQEYFKGFTFEGESILETLKRQEDEQMMMQQQSTMRGVAGIEDEEEEKMVDGIRIGIHGLGRGGLSGLGGGMRPPNQLFSGEAGSVDSIFGSM</sequence>
<dbReference type="InterPro" id="IPR011009">
    <property type="entry name" value="Kinase-like_dom_sf"/>
</dbReference>
<keyword evidence="3" id="KW-0723">Serine/threonine-protein kinase</keyword>
<dbReference type="FunFam" id="3.30.200.20:FF:000524">
    <property type="entry name" value="Non-specific serine/threonine protein kinase"/>
    <property type="match status" value="1"/>
</dbReference>
<dbReference type="SUPFAM" id="SSF56112">
    <property type="entry name" value="Protein kinase-like (PK-like)"/>
    <property type="match status" value="1"/>
</dbReference>
<accession>A0A197K048</accession>
<dbReference type="EC" id="2.7.11.1" evidence="2"/>
<feature type="compositionally biased region" description="Low complexity" evidence="12">
    <location>
        <begin position="945"/>
        <end position="957"/>
    </location>
</feature>
<evidence type="ECO:0000256" key="2">
    <source>
        <dbReference type="ARBA" id="ARBA00012513"/>
    </source>
</evidence>
<evidence type="ECO:0000256" key="12">
    <source>
        <dbReference type="SAM" id="MobiDB-lite"/>
    </source>
</evidence>
<dbReference type="CDD" id="cd05123">
    <property type="entry name" value="STKc_AGC"/>
    <property type="match status" value="1"/>
</dbReference>
<evidence type="ECO:0000256" key="5">
    <source>
        <dbReference type="ARBA" id="ARBA00022679"/>
    </source>
</evidence>
<dbReference type="SUPFAM" id="SSF49562">
    <property type="entry name" value="C2 domain (Calcium/lipid-binding domain, CaLB)"/>
    <property type="match status" value="1"/>
</dbReference>
<dbReference type="Pfam" id="PF00433">
    <property type="entry name" value="Pkinase_C"/>
    <property type="match status" value="1"/>
</dbReference>
<dbReference type="OrthoDB" id="63267at2759"/>
<evidence type="ECO:0000259" key="14">
    <source>
        <dbReference type="PROSITE" id="PS50011"/>
    </source>
</evidence>
<feature type="domain" description="C2" evidence="13">
    <location>
        <begin position="313"/>
        <end position="452"/>
    </location>
</feature>
<dbReference type="STRING" id="1314771.A0A197K048"/>
<dbReference type="PROSITE" id="PS50004">
    <property type="entry name" value="C2"/>
    <property type="match status" value="1"/>
</dbReference>
<feature type="compositionally biased region" description="Low complexity" evidence="12">
    <location>
        <begin position="835"/>
        <end position="852"/>
    </location>
</feature>
<dbReference type="Pfam" id="PF00069">
    <property type="entry name" value="Pkinase"/>
    <property type="match status" value="1"/>
</dbReference>
<dbReference type="InterPro" id="IPR035892">
    <property type="entry name" value="C2_domain_sf"/>
</dbReference>
<feature type="region of interest" description="Disordered" evidence="12">
    <location>
        <begin position="303"/>
        <end position="325"/>
    </location>
</feature>
<dbReference type="PROSITE" id="PS00107">
    <property type="entry name" value="PROTEIN_KINASE_ATP"/>
    <property type="match status" value="1"/>
</dbReference>
<dbReference type="AlphaFoldDB" id="A0A197K048"/>
<dbReference type="PANTHER" id="PTHR24351">
    <property type="entry name" value="RIBOSOMAL PROTEIN S6 KINASE"/>
    <property type="match status" value="1"/>
</dbReference>
<keyword evidence="17" id="KW-1185">Reference proteome</keyword>
<evidence type="ECO:0000256" key="9">
    <source>
        <dbReference type="ARBA" id="ARBA00047899"/>
    </source>
</evidence>
<proteinExistence type="inferred from homology"/>
<feature type="binding site" evidence="11">
    <location>
        <position position="524"/>
    </location>
    <ligand>
        <name>ATP</name>
        <dbReference type="ChEBI" id="CHEBI:30616"/>
    </ligand>
</feature>
<dbReference type="PROSITE" id="PS00108">
    <property type="entry name" value="PROTEIN_KINASE_ST"/>
    <property type="match status" value="1"/>
</dbReference>
<dbReference type="InterPro" id="IPR017892">
    <property type="entry name" value="Pkinase_C"/>
</dbReference>
<evidence type="ECO:0000256" key="7">
    <source>
        <dbReference type="ARBA" id="ARBA00022777"/>
    </source>
</evidence>
<keyword evidence="6 11" id="KW-0547">Nucleotide-binding</keyword>
<feature type="compositionally biased region" description="Low complexity" evidence="12">
    <location>
        <begin position="1"/>
        <end position="23"/>
    </location>
</feature>
<keyword evidence="5" id="KW-0808">Transferase</keyword>
<dbReference type="InterPro" id="IPR045270">
    <property type="entry name" value="STKc_AGC"/>
</dbReference>
<dbReference type="SMART" id="SM00220">
    <property type="entry name" value="S_TKc"/>
    <property type="match status" value="1"/>
</dbReference>
<evidence type="ECO:0000256" key="8">
    <source>
        <dbReference type="ARBA" id="ARBA00022840"/>
    </source>
</evidence>
<keyword evidence="4" id="KW-0597">Phosphoprotein</keyword>
<comment type="catalytic activity">
    <reaction evidence="9">
        <text>L-threonyl-[protein] + ATP = O-phospho-L-threonyl-[protein] + ADP + H(+)</text>
        <dbReference type="Rhea" id="RHEA:46608"/>
        <dbReference type="Rhea" id="RHEA-COMP:11060"/>
        <dbReference type="Rhea" id="RHEA-COMP:11605"/>
        <dbReference type="ChEBI" id="CHEBI:15378"/>
        <dbReference type="ChEBI" id="CHEBI:30013"/>
        <dbReference type="ChEBI" id="CHEBI:30616"/>
        <dbReference type="ChEBI" id="CHEBI:61977"/>
        <dbReference type="ChEBI" id="CHEBI:456216"/>
        <dbReference type="EC" id="2.7.11.1"/>
    </reaction>
</comment>
<dbReference type="SMART" id="SM00133">
    <property type="entry name" value="S_TK_X"/>
    <property type="match status" value="1"/>
</dbReference>
<dbReference type="PROSITE" id="PS50011">
    <property type="entry name" value="PROTEIN_KINASE_DOM"/>
    <property type="match status" value="1"/>
</dbReference>